<evidence type="ECO:0000259" key="1">
    <source>
        <dbReference type="Pfam" id="PF12697"/>
    </source>
</evidence>
<dbReference type="PANTHER" id="PTHR43194">
    <property type="entry name" value="HYDROLASE ALPHA/BETA FOLD FAMILY"/>
    <property type="match status" value="1"/>
</dbReference>
<dbReference type="Proteomes" id="UP001324427">
    <property type="component" value="Unassembled WGS sequence"/>
</dbReference>
<dbReference type="Pfam" id="PF12697">
    <property type="entry name" value="Abhydrolase_6"/>
    <property type="match status" value="1"/>
</dbReference>
<dbReference type="Gene3D" id="3.40.50.1820">
    <property type="entry name" value="alpha/beta hydrolase"/>
    <property type="match status" value="1"/>
</dbReference>
<organism evidence="2 3">
    <name type="scientific">Oleoguttula mirabilis</name>
    <dbReference type="NCBI Taxonomy" id="1507867"/>
    <lineage>
        <taxon>Eukaryota</taxon>
        <taxon>Fungi</taxon>
        <taxon>Dikarya</taxon>
        <taxon>Ascomycota</taxon>
        <taxon>Pezizomycotina</taxon>
        <taxon>Dothideomycetes</taxon>
        <taxon>Dothideomycetidae</taxon>
        <taxon>Mycosphaerellales</taxon>
        <taxon>Teratosphaeriaceae</taxon>
        <taxon>Oleoguttula</taxon>
    </lineage>
</organism>
<dbReference type="PRINTS" id="PR00111">
    <property type="entry name" value="ABHYDROLASE"/>
</dbReference>
<proteinExistence type="predicted"/>
<sequence length="272" mass="29226">MPYLVRDHLVHIYYEVHGEGKPLILTHGYSSTSAMWHGQVDSFTEAGYQLLIWDMRGHGKSAYPDDQSQYSEAHTVSDILALLDHVCGAGSKAIVGGLSLGGYMSLAFNRVHPQRVRVLLIIDTGPGFKSDKAREAWNQTAHKTGSRFEKEGLSVLQADDVSPERSHVTHRNATGLALAARGMLAQRNAAVIESLPSVGVPALVVVGGEDTPFLMASEYMATRIPGAKKVVIPDAGHAVNIDQPKAFNEAVLGFLAEVERGSSGANSGRAML</sequence>
<evidence type="ECO:0000313" key="3">
    <source>
        <dbReference type="Proteomes" id="UP001324427"/>
    </source>
</evidence>
<keyword evidence="3" id="KW-1185">Reference proteome</keyword>
<dbReference type="EMBL" id="JAVFHQ010000001">
    <property type="protein sequence ID" value="KAK4550868.1"/>
    <property type="molecule type" value="Genomic_DNA"/>
</dbReference>
<accession>A0AAV9JZ53</accession>
<dbReference type="SUPFAM" id="SSF53474">
    <property type="entry name" value="alpha/beta-Hydrolases"/>
    <property type="match status" value="1"/>
</dbReference>
<comment type="caution">
    <text evidence="2">The sequence shown here is derived from an EMBL/GenBank/DDBJ whole genome shotgun (WGS) entry which is preliminary data.</text>
</comment>
<evidence type="ECO:0000313" key="2">
    <source>
        <dbReference type="EMBL" id="KAK4550868.1"/>
    </source>
</evidence>
<protein>
    <recommendedName>
        <fullName evidence="1">AB hydrolase-1 domain-containing protein</fullName>
    </recommendedName>
</protein>
<dbReference type="InterPro" id="IPR000073">
    <property type="entry name" value="AB_hydrolase_1"/>
</dbReference>
<dbReference type="AlphaFoldDB" id="A0AAV9JZ53"/>
<dbReference type="InterPro" id="IPR029058">
    <property type="entry name" value="AB_hydrolase_fold"/>
</dbReference>
<gene>
    <name evidence="2" type="ORF">LTR36_000448</name>
</gene>
<dbReference type="PANTHER" id="PTHR43194:SF5">
    <property type="entry name" value="PIMELOYL-[ACYL-CARRIER PROTEIN] METHYL ESTER ESTERASE"/>
    <property type="match status" value="1"/>
</dbReference>
<name>A0AAV9JZ53_9PEZI</name>
<feature type="domain" description="AB hydrolase-1" evidence="1">
    <location>
        <begin position="23"/>
        <end position="250"/>
    </location>
</feature>
<dbReference type="InterPro" id="IPR050228">
    <property type="entry name" value="Carboxylesterase_BioH"/>
</dbReference>
<reference evidence="2 3" key="1">
    <citation type="submission" date="2021-11" db="EMBL/GenBank/DDBJ databases">
        <title>Black yeast isolated from Biological Soil Crust.</title>
        <authorList>
            <person name="Kurbessoian T."/>
        </authorList>
    </citation>
    <scope>NUCLEOTIDE SEQUENCE [LARGE SCALE GENOMIC DNA]</scope>
    <source>
        <strain evidence="2 3">CCFEE 5522</strain>
    </source>
</reference>